<dbReference type="EMBL" id="BDGE01000094">
    <property type="protein sequence ID" value="GBE94992.1"/>
    <property type="molecule type" value="Genomic_DNA"/>
</dbReference>
<comment type="caution">
    <text evidence="2">The sequence shown here is derived from an EMBL/GenBank/DDBJ whole genome shotgun (WGS) entry which is preliminary data.</text>
</comment>
<organism evidence="2 3">
    <name type="scientific">Nostoc cycadae WK-1</name>
    <dbReference type="NCBI Taxonomy" id="1861711"/>
    <lineage>
        <taxon>Bacteria</taxon>
        <taxon>Bacillati</taxon>
        <taxon>Cyanobacteriota</taxon>
        <taxon>Cyanophyceae</taxon>
        <taxon>Nostocales</taxon>
        <taxon>Nostocaceae</taxon>
        <taxon>Nostoc</taxon>
    </lineage>
</organism>
<name>A0A2H6LP60_9NOSO</name>
<dbReference type="Proteomes" id="UP000236527">
    <property type="component" value="Unassembled WGS sequence"/>
</dbReference>
<reference evidence="3" key="1">
    <citation type="journal article" date="2018" name="Genome Announc.">
        <title>Draft Genome Sequence of the Nitrogen-Fixing and Hormogonia-Inducing Cyanobacterium Nostoc cycadae Strain WK-1, Isolated from the Coralloid Roots of Cycas revoluta.</title>
        <authorList>
            <person name="Kanesaki Y."/>
            <person name="Hirose M."/>
            <person name="Hirose Y."/>
            <person name="Fujisawa T."/>
            <person name="Nakamura Y."/>
            <person name="Watanabe S."/>
            <person name="Matsunaga S."/>
            <person name="Uchida H."/>
            <person name="Murakami A."/>
        </authorList>
    </citation>
    <scope>NUCLEOTIDE SEQUENCE [LARGE SCALE GENOMIC DNA]</scope>
    <source>
        <strain evidence="3">WK-1</strain>
    </source>
</reference>
<sequence>MALKTRRSAAVEKAQLRLALLKSISENLDLGHGLTIEVYNNLINNTRAILESHNTLVSNLEESRKTLTQMDKALSEMSERMLSGVATIYGRNSIEYSKAGGSNRKRSRQSSSKVTPVVAVLANQSTQAVIENSSTNGNGTTPLLK</sequence>
<dbReference type="RefSeq" id="WP_103126551.1">
    <property type="nucleotide sequence ID" value="NZ_DF978442.1"/>
</dbReference>
<accession>A0A2H6LP60</accession>
<feature type="region of interest" description="Disordered" evidence="1">
    <location>
        <begin position="96"/>
        <end position="116"/>
    </location>
</feature>
<evidence type="ECO:0000256" key="1">
    <source>
        <dbReference type="SAM" id="MobiDB-lite"/>
    </source>
</evidence>
<proteinExistence type="predicted"/>
<dbReference type="AlphaFoldDB" id="A0A2H6LP60"/>
<evidence type="ECO:0000313" key="2">
    <source>
        <dbReference type="EMBL" id="GBE94992.1"/>
    </source>
</evidence>
<gene>
    <name evidence="2" type="ORF">NCWK1_4774</name>
</gene>
<keyword evidence="3" id="KW-1185">Reference proteome</keyword>
<evidence type="ECO:0000313" key="3">
    <source>
        <dbReference type="Proteomes" id="UP000236527"/>
    </source>
</evidence>
<protein>
    <submittedName>
        <fullName evidence="2">Coiled-coil domain-containing protein 146</fullName>
    </submittedName>
</protein>